<sequence>MARVSANKMRELLKVYFIMGSVNCKRKPADVLEEAIAGGITLFQYREKGARALTGEEKWRLGKELQAICQKHHIPFIVNDDVDLAIELDADGVHIGQEDEPADLVRKKIGDKILGVSAHTIEEAQKAVVQGADYIGVGPIFSTNTKEDAKKPQGPKLIESMRKQGIDIPIVGIGGINIANAGQVIASGADGISVISAICLADDVKESAAQLKKATM</sequence>
<evidence type="ECO:0000256" key="11">
    <source>
        <dbReference type="RuleBase" id="RU004253"/>
    </source>
</evidence>
<dbReference type="FunFam" id="3.20.20.70:FF:000096">
    <property type="entry name" value="Thiamine-phosphate synthase"/>
    <property type="match status" value="1"/>
</dbReference>
<accession>A0A161ZQZ9</accession>
<feature type="binding site" evidence="9">
    <location>
        <position position="117"/>
    </location>
    <ligand>
        <name>4-amino-2-methyl-5-(diphosphooxymethyl)pyrimidine</name>
        <dbReference type="ChEBI" id="CHEBI:57841"/>
    </ligand>
</feature>
<dbReference type="STRING" id="33936.AZI98_15065"/>
<dbReference type="EC" id="2.5.1.3" evidence="9"/>
<reference evidence="13 14" key="1">
    <citation type="submission" date="2016-04" db="EMBL/GenBank/DDBJ databases">
        <title>Draft genome sequence of Aeribacillus pallidus 8m3 from petroleum reservoir.</title>
        <authorList>
            <person name="Poltaraus A.B."/>
            <person name="Nazina T.N."/>
            <person name="Tourova T.P."/>
            <person name="Malakho S.M."/>
            <person name="Korshunova A.V."/>
            <person name="Sokolova D.S."/>
        </authorList>
    </citation>
    <scope>NUCLEOTIDE SEQUENCE [LARGE SCALE GENOMIC DNA]</scope>
    <source>
        <strain evidence="13 14">8m3</strain>
    </source>
</reference>
<evidence type="ECO:0000313" key="13">
    <source>
        <dbReference type="EMBL" id="KZN95317.1"/>
    </source>
</evidence>
<comment type="pathway">
    <text evidence="1 9 11">Cofactor biosynthesis; thiamine diphosphate biosynthesis; thiamine phosphate from 4-amino-2-methyl-5-diphosphomethylpyrimidine and 4-methyl-5-(2-phosphoethyl)-thiazole: step 1/1.</text>
</comment>
<evidence type="ECO:0000256" key="6">
    <source>
        <dbReference type="ARBA" id="ARBA00047334"/>
    </source>
</evidence>
<evidence type="ECO:0000256" key="7">
    <source>
        <dbReference type="ARBA" id="ARBA00047851"/>
    </source>
</evidence>
<keyword evidence="3 9" id="KW-0479">Metal-binding</keyword>
<comment type="catalytic activity">
    <reaction evidence="8 9 10">
        <text>2-[(2R,5Z)-2-carboxy-4-methylthiazol-5(2H)-ylidene]ethyl phosphate + 4-amino-2-methyl-5-(diphosphooxymethyl)pyrimidine + 2 H(+) = thiamine phosphate + CO2 + diphosphate</text>
        <dbReference type="Rhea" id="RHEA:47844"/>
        <dbReference type="ChEBI" id="CHEBI:15378"/>
        <dbReference type="ChEBI" id="CHEBI:16526"/>
        <dbReference type="ChEBI" id="CHEBI:33019"/>
        <dbReference type="ChEBI" id="CHEBI:37575"/>
        <dbReference type="ChEBI" id="CHEBI:57841"/>
        <dbReference type="ChEBI" id="CHEBI:62899"/>
        <dbReference type="EC" id="2.5.1.3"/>
    </reaction>
</comment>
<dbReference type="UniPathway" id="UPA00060">
    <property type="reaction ID" value="UER00141"/>
</dbReference>
<evidence type="ECO:0000256" key="3">
    <source>
        <dbReference type="ARBA" id="ARBA00022723"/>
    </source>
</evidence>
<evidence type="ECO:0000256" key="8">
    <source>
        <dbReference type="ARBA" id="ARBA00047883"/>
    </source>
</evidence>
<protein>
    <recommendedName>
        <fullName evidence="9">Thiamine-phosphate synthase</fullName>
        <shortName evidence="9">TP synthase</shortName>
        <shortName evidence="9">TPS</shortName>
        <ecNumber evidence="9">2.5.1.3</ecNumber>
    </recommendedName>
    <alternativeName>
        <fullName evidence="9">Thiamine-phosphate pyrophosphorylase</fullName>
        <shortName evidence="9">TMP pyrophosphorylase</shortName>
        <shortName evidence="9">TMP-PPase</shortName>
    </alternativeName>
</protein>
<feature type="binding site" evidence="9">
    <location>
        <position position="99"/>
    </location>
    <ligand>
        <name>Mg(2+)</name>
        <dbReference type="ChEBI" id="CHEBI:18420"/>
    </ligand>
</feature>
<feature type="binding site" evidence="9">
    <location>
        <begin position="44"/>
        <end position="48"/>
    </location>
    <ligand>
        <name>4-amino-2-methyl-5-(diphosphooxymethyl)pyrimidine</name>
        <dbReference type="ChEBI" id="CHEBI:57841"/>
    </ligand>
</feature>
<feature type="binding site" evidence="9">
    <location>
        <begin position="195"/>
        <end position="196"/>
    </location>
    <ligand>
        <name>2-[(2R,5Z)-2-carboxy-4-methylthiazol-5(2H)-ylidene]ethyl phosphate</name>
        <dbReference type="ChEBI" id="CHEBI:62899"/>
    </ligand>
</feature>
<dbReference type="Proteomes" id="UP000076476">
    <property type="component" value="Unassembled WGS sequence"/>
</dbReference>
<organism evidence="13 14">
    <name type="scientific">Aeribacillus pallidus</name>
    <dbReference type="NCBI Taxonomy" id="33936"/>
    <lineage>
        <taxon>Bacteria</taxon>
        <taxon>Bacillati</taxon>
        <taxon>Bacillota</taxon>
        <taxon>Bacilli</taxon>
        <taxon>Bacillales</taxon>
        <taxon>Bacillaceae</taxon>
        <taxon>Aeribacillus</taxon>
    </lineage>
</organism>
<keyword evidence="2 9" id="KW-0808">Transferase</keyword>
<evidence type="ECO:0000256" key="5">
    <source>
        <dbReference type="ARBA" id="ARBA00022977"/>
    </source>
</evidence>
<keyword evidence="5 9" id="KW-0784">Thiamine biosynthesis</keyword>
<dbReference type="OrthoDB" id="9812206at2"/>
<dbReference type="GO" id="GO:0004789">
    <property type="term" value="F:thiamine-phosphate diphosphorylase activity"/>
    <property type="evidence" value="ECO:0007669"/>
    <property type="project" value="UniProtKB-UniRule"/>
</dbReference>
<dbReference type="PANTHER" id="PTHR20857:SF15">
    <property type="entry name" value="THIAMINE-PHOSPHATE SYNTHASE"/>
    <property type="match status" value="1"/>
</dbReference>
<proteinExistence type="inferred from homology"/>
<dbReference type="RefSeq" id="WP_063389082.1">
    <property type="nucleotide sequence ID" value="NZ_LWBR01000058.1"/>
</dbReference>
<dbReference type="GO" id="GO:0009229">
    <property type="term" value="P:thiamine diphosphate biosynthetic process"/>
    <property type="evidence" value="ECO:0007669"/>
    <property type="project" value="UniProtKB-UniRule"/>
</dbReference>
<dbReference type="InterPro" id="IPR022998">
    <property type="entry name" value="ThiamineP_synth_TenI"/>
</dbReference>
<feature type="binding site" evidence="9">
    <location>
        <position position="146"/>
    </location>
    <ligand>
        <name>4-amino-2-methyl-5-(diphosphooxymethyl)pyrimidine</name>
        <dbReference type="ChEBI" id="CHEBI:57841"/>
    </ligand>
</feature>
<dbReference type="CDD" id="cd00564">
    <property type="entry name" value="TMP_TenI"/>
    <property type="match status" value="1"/>
</dbReference>
<dbReference type="InterPro" id="IPR013785">
    <property type="entry name" value="Aldolase_TIM"/>
</dbReference>
<feature type="binding site" evidence="9">
    <location>
        <position position="175"/>
    </location>
    <ligand>
        <name>2-[(2R,5Z)-2-carboxy-4-methylthiazol-5(2H)-ylidene]ethyl phosphate</name>
        <dbReference type="ChEBI" id="CHEBI:62899"/>
    </ligand>
</feature>
<keyword evidence="4 9" id="KW-0460">Magnesium</keyword>
<dbReference type="GO" id="GO:0000287">
    <property type="term" value="F:magnesium ion binding"/>
    <property type="evidence" value="ECO:0007669"/>
    <property type="project" value="UniProtKB-UniRule"/>
</dbReference>
<dbReference type="Gene3D" id="3.20.20.70">
    <property type="entry name" value="Aldolase class I"/>
    <property type="match status" value="1"/>
</dbReference>
<evidence type="ECO:0000313" key="14">
    <source>
        <dbReference type="Proteomes" id="UP000076476"/>
    </source>
</evidence>
<feature type="domain" description="Thiamine phosphate synthase/TenI" evidence="12">
    <location>
        <begin position="15"/>
        <end position="198"/>
    </location>
</feature>
<comment type="similarity">
    <text evidence="9 10">Belongs to the thiamine-phosphate synthase family.</text>
</comment>
<dbReference type="NCBIfam" id="TIGR00693">
    <property type="entry name" value="thiE"/>
    <property type="match status" value="1"/>
</dbReference>
<comment type="cofactor">
    <cofactor evidence="9">
        <name>Mg(2+)</name>
        <dbReference type="ChEBI" id="CHEBI:18420"/>
    </cofactor>
    <text evidence="9">Binds 1 Mg(2+) ion per subunit.</text>
</comment>
<gene>
    <name evidence="9 13" type="primary">thiE</name>
    <name evidence="13" type="ORF">AZI98_15065</name>
</gene>
<feature type="binding site" evidence="9">
    <location>
        <begin position="143"/>
        <end position="145"/>
    </location>
    <ligand>
        <name>2-[(2R,5Z)-2-carboxy-4-methylthiazol-5(2H)-ylidene]ethyl phosphate</name>
        <dbReference type="ChEBI" id="CHEBI:62899"/>
    </ligand>
</feature>
<dbReference type="Pfam" id="PF02581">
    <property type="entry name" value="TMP-TENI"/>
    <property type="match status" value="1"/>
</dbReference>
<evidence type="ECO:0000256" key="1">
    <source>
        <dbReference type="ARBA" id="ARBA00005165"/>
    </source>
</evidence>
<evidence type="ECO:0000256" key="4">
    <source>
        <dbReference type="ARBA" id="ARBA00022842"/>
    </source>
</evidence>
<dbReference type="SUPFAM" id="SSF51391">
    <property type="entry name" value="Thiamin phosphate synthase"/>
    <property type="match status" value="1"/>
</dbReference>
<dbReference type="GO" id="GO:0005737">
    <property type="term" value="C:cytoplasm"/>
    <property type="evidence" value="ECO:0007669"/>
    <property type="project" value="TreeGrafter"/>
</dbReference>
<evidence type="ECO:0000256" key="2">
    <source>
        <dbReference type="ARBA" id="ARBA00022679"/>
    </source>
</evidence>
<dbReference type="EMBL" id="LWBR01000058">
    <property type="protein sequence ID" value="KZN95317.1"/>
    <property type="molecule type" value="Genomic_DNA"/>
</dbReference>
<evidence type="ECO:0000256" key="10">
    <source>
        <dbReference type="RuleBase" id="RU003826"/>
    </source>
</evidence>
<dbReference type="GO" id="GO:0009228">
    <property type="term" value="P:thiamine biosynthetic process"/>
    <property type="evidence" value="ECO:0007669"/>
    <property type="project" value="UniProtKB-KW"/>
</dbReference>
<comment type="function">
    <text evidence="9">Condenses 4-methyl-5-(beta-hydroxyethyl)thiazole monophosphate (THZ-P) and 2-methyl-4-amino-5-hydroxymethyl pyrimidine pyrophosphate (HMP-PP) to form thiamine monophosphate (TMP).</text>
</comment>
<evidence type="ECO:0000259" key="12">
    <source>
        <dbReference type="Pfam" id="PF02581"/>
    </source>
</evidence>
<feature type="binding site" evidence="9">
    <location>
        <position position="79"/>
    </location>
    <ligand>
        <name>4-amino-2-methyl-5-(diphosphooxymethyl)pyrimidine</name>
        <dbReference type="ChEBI" id="CHEBI:57841"/>
    </ligand>
</feature>
<dbReference type="InterPro" id="IPR034291">
    <property type="entry name" value="TMP_synthase"/>
</dbReference>
<dbReference type="PANTHER" id="PTHR20857">
    <property type="entry name" value="THIAMINE-PHOSPHATE PYROPHOSPHORYLASE"/>
    <property type="match status" value="1"/>
</dbReference>
<comment type="catalytic activity">
    <reaction evidence="7 9 10">
        <text>2-(2-carboxy-4-methylthiazol-5-yl)ethyl phosphate + 4-amino-2-methyl-5-(diphosphooxymethyl)pyrimidine + 2 H(+) = thiamine phosphate + CO2 + diphosphate</text>
        <dbReference type="Rhea" id="RHEA:47848"/>
        <dbReference type="ChEBI" id="CHEBI:15378"/>
        <dbReference type="ChEBI" id="CHEBI:16526"/>
        <dbReference type="ChEBI" id="CHEBI:33019"/>
        <dbReference type="ChEBI" id="CHEBI:37575"/>
        <dbReference type="ChEBI" id="CHEBI:57841"/>
        <dbReference type="ChEBI" id="CHEBI:62890"/>
        <dbReference type="EC" id="2.5.1.3"/>
    </reaction>
</comment>
<keyword evidence="14" id="KW-1185">Reference proteome</keyword>
<comment type="caution">
    <text evidence="13">The sequence shown here is derived from an EMBL/GenBank/DDBJ whole genome shotgun (WGS) entry which is preliminary data.</text>
</comment>
<feature type="binding site" evidence="9">
    <location>
        <position position="80"/>
    </location>
    <ligand>
        <name>Mg(2+)</name>
        <dbReference type="ChEBI" id="CHEBI:18420"/>
    </ligand>
</feature>
<name>A0A161ZQZ9_9BACI</name>
<dbReference type="InterPro" id="IPR036206">
    <property type="entry name" value="ThiamineP_synth_sf"/>
</dbReference>
<dbReference type="HAMAP" id="MF_00097">
    <property type="entry name" value="TMP_synthase"/>
    <property type="match status" value="1"/>
</dbReference>
<dbReference type="AlphaFoldDB" id="A0A161ZQZ9"/>
<comment type="catalytic activity">
    <reaction evidence="6 9 10">
        <text>4-methyl-5-(2-phosphooxyethyl)-thiazole + 4-amino-2-methyl-5-(diphosphooxymethyl)pyrimidine + H(+) = thiamine phosphate + diphosphate</text>
        <dbReference type="Rhea" id="RHEA:22328"/>
        <dbReference type="ChEBI" id="CHEBI:15378"/>
        <dbReference type="ChEBI" id="CHEBI:33019"/>
        <dbReference type="ChEBI" id="CHEBI:37575"/>
        <dbReference type="ChEBI" id="CHEBI:57841"/>
        <dbReference type="ChEBI" id="CHEBI:58296"/>
        <dbReference type="EC" id="2.5.1.3"/>
    </reaction>
</comment>
<evidence type="ECO:0000256" key="9">
    <source>
        <dbReference type="HAMAP-Rule" id="MF_00097"/>
    </source>
</evidence>